<gene>
    <name evidence="4" type="ORF">ETI04_01930</name>
</gene>
<reference evidence="4 5" key="1">
    <citation type="submission" date="2019-01" db="EMBL/GenBank/DDBJ databases">
        <title>Draft genome sequences of Macrococcus caseolyticus, Macrococcus canis, Macrococcus bohemicus and Macrococcus goetzii.</title>
        <authorList>
            <person name="Mazhar S."/>
            <person name="Altermann E."/>
            <person name="Hill C."/>
            <person name="Mcauliffe O."/>
        </authorList>
    </citation>
    <scope>NUCLEOTIDE SEQUENCE [LARGE SCALE GENOMIC DNA]</scope>
    <source>
        <strain evidence="4 5">DPC7162</strain>
    </source>
</reference>
<dbReference type="RefSeq" id="WP_133418893.1">
    <property type="nucleotide sequence ID" value="NZ_JAXJTW010000037.1"/>
</dbReference>
<dbReference type="InterPro" id="IPR036498">
    <property type="entry name" value="Nfu/NifU_N_sf"/>
</dbReference>
<protein>
    <recommendedName>
        <fullName evidence="2">Conserved virulence factor C</fullName>
    </recommendedName>
</protein>
<dbReference type="InterPro" id="IPR014824">
    <property type="entry name" value="Nfu/NifU_N"/>
</dbReference>
<dbReference type="SMART" id="SM00932">
    <property type="entry name" value="Nfu_N"/>
    <property type="match status" value="1"/>
</dbReference>
<evidence type="ECO:0000313" key="5">
    <source>
        <dbReference type="Proteomes" id="UP000294865"/>
    </source>
</evidence>
<proteinExistence type="inferred from homology"/>
<dbReference type="InterPro" id="IPR016024">
    <property type="entry name" value="ARM-type_fold"/>
</dbReference>
<organism evidence="4 5">
    <name type="scientific">Macrococcoides canis</name>
    <dbReference type="NCBI Taxonomy" id="1855823"/>
    <lineage>
        <taxon>Bacteria</taxon>
        <taxon>Bacillati</taxon>
        <taxon>Bacillota</taxon>
        <taxon>Bacilli</taxon>
        <taxon>Bacillales</taxon>
        <taxon>Staphylococcaceae</taxon>
        <taxon>Macrococcoides</taxon>
    </lineage>
</organism>
<name>A0A4R6C6Z6_9STAP</name>
<dbReference type="AlphaFoldDB" id="A0A4R6C6Z6"/>
<dbReference type="Pfam" id="PF13769">
    <property type="entry name" value="Virulence_fact"/>
    <property type="match status" value="1"/>
</dbReference>
<dbReference type="SMART" id="SM00567">
    <property type="entry name" value="EZ_HEAT"/>
    <property type="match status" value="3"/>
</dbReference>
<evidence type="ECO:0000256" key="1">
    <source>
        <dbReference type="ARBA" id="ARBA00010064"/>
    </source>
</evidence>
<comment type="caution">
    <text evidence="4">The sequence shown here is derived from an EMBL/GenBank/DDBJ whole genome shotgun (WGS) entry which is preliminary data.</text>
</comment>
<dbReference type="SUPFAM" id="SSF110836">
    <property type="entry name" value="Hypothetical protein SAV1430"/>
    <property type="match status" value="1"/>
</dbReference>
<dbReference type="InterPro" id="IPR025989">
    <property type="entry name" value="Virulence_F_dom"/>
</dbReference>
<dbReference type="Pfam" id="PF08712">
    <property type="entry name" value="Nfu_N"/>
    <property type="match status" value="1"/>
</dbReference>
<feature type="domain" description="Scaffold protein Nfu/NifU N-terminal" evidence="3">
    <location>
        <begin position="4"/>
        <end position="89"/>
    </location>
</feature>
<dbReference type="Gene3D" id="1.25.10.10">
    <property type="entry name" value="Leucine-rich Repeat Variant"/>
    <property type="match status" value="1"/>
</dbReference>
<dbReference type="Gene3D" id="3.30.1370.70">
    <property type="entry name" value="Scaffold protein Nfu/NifU, N-terminal domain"/>
    <property type="match status" value="1"/>
</dbReference>
<dbReference type="Proteomes" id="UP000294865">
    <property type="component" value="Unassembled WGS sequence"/>
</dbReference>
<dbReference type="InterPro" id="IPR011989">
    <property type="entry name" value="ARM-like"/>
</dbReference>
<evidence type="ECO:0000313" key="4">
    <source>
        <dbReference type="EMBL" id="TDM18276.1"/>
    </source>
</evidence>
<dbReference type="InterPro" id="IPR004155">
    <property type="entry name" value="PBS_lyase_HEAT"/>
</dbReference>
<accession>A0A4R6C6Z6</accession>
<evidence type="ECO:0000256" key="2">
    <source>
        <dbReference type="ARBA" id="ARBA00015469"/>
    </source>
</evidence>
<sequence>MEIKKIEPTPSPNTLKITLDFNKEDMKSTTYQSIEASNPAFINELLNIQNVKSVFHALDFISVDKNPGSDWDIVLPEIKQVFASEAITEVNEQPVTDSGEKQVEILEFKNIPYQIKITYRDSETRKQLDLRFIDAMLDSQNDDDNVILLRRWVDYGIRYGTDEEIVNTVKEEIDALYPDEKLKELVEAGKANRYEDQSKQLERISIDTYLSTQDWKERYRMLDHYPTPDSSDIPFLKVVLSDEKPQLRRLAVMFLGMIESREVLPLLDDAMKDRNIAVRRTAGDTISDLGYKESLDTMHIALNDKAPIVRWRAAMFIYDEGDETSLPYLESHLEDEAFDVKLQVQMAYERIKNGESAAGSVWKQIANRNKGESI</sequence>
<evidence type="ECO:0000259" key="3">
    <source>
        <dbReference type="SMART" id="SM00932"/>
    </source>
</evidence>
<dbReference type="EMBL" id="SDQG01000001">
    <property type="protein sequence ID" value="TDM18276.1"/>
    <property type="molecule type" value="Genomic_DNA"/>
</dbReference>
<dbReference type="SUPFAM" id="SSF48371">
    <property type="entry name" value="ARM repeat"/>
    <property type="match status" value="1"/>
</dbReference>
<dbReference type="Pfam" id="PF13646">
    <property type="entry name" value="HEAT_2"/>
    <property type="match status" value="1"/>
</dbReference>
<comment type="similarity">
    <text evidence="1">Belongs to the CvfC family.</text>
</comment>